<organism evidence="11 12">
    <name type="scientific">Cryobacterium melibiosiphilum</name>
    <dbReference type="NCBI Taxonomy" id="995039"/>
    <lineage>
        <taxon>Bacteria</taxon>
        <taxon>Bacillati</taxon>
        <taxon>Actinomycetota</taxon>
        <taxon>Actinomycetes</taxon>
        <taxon>Micrococcales</taxon>
        <taxon>Microbacteriaceae</taxon>
        <taxon>Cryobacterium</taxon>
    </lineage>
</organism>
<proteinExistence type="inferred from homology"/>
<dbReference type="RefSeq" id="WP_119971435.1">
    <property type="nucleotide sequence ID" value="NZ_QZVS01000055.1"/>
</dbReference>
<dbReference type="Pfam" id="PF02225">
    <property type="entry name" value="PA"/>
    <property type="match status" value="1"/>
</dbReference>
<comment type="similarity">
    <text evidence="1">Belongs to the peptidase M28 family. M28A subfamily.</text>
</comment>
<dbReference type="Gene3D" id="3.50.30.30">
    <property type="match status" value="1"/>
</dbReference>
<accession>A0A3A5MUL3</accession>
<dbReference type="InterPro" id="IPR045175">
    <property type="entry name" value="M28_fam"/>
</dbReference>
<keyword evidence="12" id="KW-1185">Reference proteome</keyword>
<dbReference type="GO" id="GO:0046872">
    <property type="term" value="F:metal ion binding"/>
    <property type="evidence" value="ECO:0007669"/>
    <property type="project" value="UniProtKB-KW"/>
</dbReference>
<feature type="domain" description="PA" evidence="9">
    <location>
        <begin position="127"/>
        <end position="228"/>
    </location>
</feature>
<dbReference type="InterPro" id="IPR046450">
    <property type="entry name" value="PA_dom_sf"/>
</dbReference>
<feature type="domain" description="Peptidase M28" evidence="10">
    <location>
        <begin position="254"/>
        <end position="471"/>
    </location>
</feature>
<sequence>MRRRAWLVAALVAGSLTVPLSATAAVDEINTQKLRNAVTVNGILQHERALQRIANRNGGTRAAGTPGYDASAAYVKGELKKAGYLVTEQPFEFEYYEEVIPAALSQVTPTALDYETATFTYSGSGDVTGQVVPATNLVIPATPEPSSAAGCLATDFVPASATAPQVALVQRGTCTFALKAENAIAAGYDAVIIFNEGNPGRTELLTGTLGGTLSVPVVGLSYDDGAALFAASQAGPTVVSVSTEVIAETRTTTNVLAETKKGSADKVIVVGAHLDSVLEGPGINDNGSGTATILETAIQMSKTNVNPRQKVRFAFWGAEELGLLGSENYVATASDDTLATIYANLNFDMLGSPNYVRFVYDGDGSAAEGAVSGPPGSAQIETIFTNYFAAQNLPTEPTAFDGRSDYGPFIAAGIPAGGLFSGAEELKTPEQAAIFGGTAGVALDACYHQACDTITNLNTQALSELGDGAAHAIMTLARSQGGFFEDGSRMAGRESSAVPADAFESKGGVLVR</sequence>
<dbReference type="InterPro" id="IPR007484">
    <property type="entry name" value="Peptidase_M28"/>
</dbReference>
<keyword evidence="3" id="KW-0645">Protease</keyword>
<feature type="chain" id="PRO_5017180737" evidence="8">
    <location>
        <begin position="25"/>
        <end position="512"/>
    </location>
</feature>
<dbReference type="GO" id="GO:0008235">
    <property type="term" value="F:metalloexopeptidase activity"/>
    <property type="evidence" value="ECO:0007669"/>
    <property type="project" value="InterPro"/>
</dbReference>
<gene>
    <name evidence="11" type="ORF">D6T64_03115</name>
</gene>
<dbReference type="PANTHER" id="PTHR12147">
    <property type="entry name" value="METALLOPEPTIDASE M28 FAMILY MEMBER"/>
    <property type="match status" value="1"/>
</dbReference>
<evidence type="ECO:0000256" key="1">
    <source>
        <dbReference type="ARBA" id="ARBA00005957"/>
    </source>
</evidence>
<dbReference type="Pfam" id="PF04389">
    <property type="entry name" value="Peptidase_M28"/>
    <property type="match status" value="1"/>
</dbReference>
<dbReference type="EMBL" id="QZVS01000055">
    <property type="protein sequence ID" value="RJT90868.1"/>
    <property type="molecule type" value="Genomic_DNA"/>
</dbReference>
<keyword evidence="4" id="KW-0479">Metal-binding</keyword>
<dbReference type="InterPro" id="IPR041756">
    <property type="entry name" value="M28_SGAP-like"/>
</dbReference>
<evidence type="ECO:0000259" key="9">
    <source>
        <dbReference type="Pfam" id="PF02225"/>
    </source>
</evidence>
<evidence type="ECO:0000256" key="5">
    <source>
        <dbReference type="ARBA" id="ARBA00022729"/>
    </source>
</evidence>
<protein>
    <submittedName>
        <fullName evidence="11">M20/M25/M40 family metallo-hydrolase</fullName>
    </submittedName>
</protein>
<keyword evidence="6 11" id="KW-0378">Hydrolase</keyword>
<evidence type="ECO:0000256" key="8">
    <source>
        <dbReference type="SAM" id="SignalP"/>
    </source>
</evidence>
<evidence type="ECO:0000313" key="11">
    <source>
        <dbReference type="EMBL" id="RJT90868.1"/>
    </source>
</evidence>
<evidence type="ECO:0000259" key="10">
    <source>
        <dbReference type="Pfam" id="PF04389"/>
    </source>
</evidence>
<dbReference type="SUPFAM" id="SSF52025">
    <property type="entry name" value="PA domain"/>
    <property type="match status" value="1"/>
</dbReference>
<evidence type="ECO:0000256" key="3">
    <source>
        <dbReference type="ARBA" id="ARBA00022670"/>
    </source>
</evidence>
<keyword evidence="5 8" id="KW-0732">Signal</keyword>
<evidence type="ECO:0000313" key="12">
    <source>
        <dbReference type="Proteomes" id="UP000272015"/>
    </source>
</evidence>
<evidence type="ECO:0000256" key="7">
    <source>
        <dbReference type="ARBA" id="ARBA00022833"/>
    </source>
</evidence>
<name>A0A3A5MUL3_9MICO</name>
<dbReference type="GO" id="GO:0006508">
    <property type="term" value="P:proteolysis"/>
    <property type="evidence" value="ECO:0007669"/>
    <property type="project" value="UniProtKB-KW"/>
</dbReference>
<keyword evidence="2" id="KW-0031">Aminopeptidase</keyword>
<dbReference type="OrthoDB" id="345880at2"/>
<dbReference type="CDD" id="cd03876">
    <property type="entry name" value="M28_SGAP_like"/>
    <property type="match status" value="1"/>
</dbReference>
<dbReference type="Proteomes" id="UP000272015">
    <property type="component" value="Unassembled WGS sequence"/>
</dbReference>
<evidence type="ECO:0000256" key="2">
    <source>
        <dbReference type="ARBA" id="ARBA00022438"/>
    </source>
</evidence>
<dbReference type="AlphaFoldDB" id="A0A3A5MUL3"/>
<comment type="caution">
    <text evidence="11">The sequence shown here is derived from an EMBL/GenBank/DDBJ whole genome shotgun (WGS) entry which is preliminary data.</text>
</comment>
<dbReference type="PANTHER" id="PTHR12147:SF26">
    <property type="entry name" value="PEPTIDASE M28 DOMAIN-CONTAINING PROTEIN"/>
    <property type="match status" value="1"/>
</dbReference>
<reference evidence="11 12" key="1">
    <citation type="submission" date="2018-09" db="EMBL/GenBank/DDBJ databases">
        <title>Novel species of Cryobacterium.</title>
        <authorList>
            <person name="Liu Q."/>
            <person name="Xin Y.-H."/>
        </authorList>
    </citation>
    <scope>NUCLEOTIDE SEQUENCE [LARGE SCALE GENOMIC DNA]</scope>
    <source>
        <strain evidence="11 12">Hh39</strain>
    </source>
</reference>
<dbReference type="GO" id="GO:0004177">
    <property type="term" value="F:aminopeptidase activity"/>
    <property type="evidence" value="ECO:0007669"/>
    <property type="project" value="UniProtKB-KW"/>
</dbReference>
<dbReference type="SUPFAM" id="SSF53187">
    <property type="entry name" value="Zn-dependent exopeptidases"/>
    <property type="match status" value="1"/>
</dbReference>
<evidence type="ECO:0000256" key="6">
    <source>
        <dbReference type="ARBA" id="ARBA00022801"/>
    </source>
</evidence>
<evidence type="ECO:0000256" key="4">
    <source>
        <dbReference type="ARBA" id="ARBA00022723"/>
    </source>
</evidence>
<keyword evidence="7" id="KW-0862">Zinc</keyword>
<dbReference type="Gene3D" id="3.40.630.10">
    <property type="entry name" value="Zn peptidases"/>
    <property type="match status" value="1"/>
</dbReference>
<dbReference type="InterPro" id="IPR003137">
    <property type="entry name" value="PA_domain"/>
</dbReference>
<feature type="signal peptide" evidence="8">
    <location>
        <begin position="1"/>
        <end position="24"/>
    </location>
</feature>